<feature type="transmembrane region" description="Helical" evidence="4">
    <location>
        <begin position="41"/>
        <end position="59"/>
    </location>
</feature>
<keyword evidence="2" id="KW-0378">Hydrolase</keyword>
<keyword evidence="4" id="KW-1133">Transmembrane helix</keyword>
<dbReference type="PROSITE" id="PS00941">
    <property type="entry name" value="CARBOXYLESTERASE_B_2"/>
    <property type="match status" value="1"/>
</dbReference>
<feature type="region of interest" description="Disordered" evidence="3">
    <location>
        <begin position="509"/>
        <end position="530"/>
    </location>
</feature>
<dbReference type="OrthoDB" id="9775851at2"/>
<keyword evidence="7" id="KW-1185">Reference proteome</keyword>
<dbReference type="Pfam" id="PF00135">
    <property type="entry name" value="COesterase"/>
    <property type="match status" value="1"/>
</dbReference>
<dbReference type="InParanoid" id="Q89G82"/>
<gene>
    <name evidence="6" type="ordered locus">bll6463</name>
</gene>
<dbReference type="GO" id="GO:0004104">
    <property type="term" value="F:cholinesterase activity"/>
    <property type="evidence" value="ECO:0007669"/>
    <property type="project" value="InterPro"/>
</dbReference>
<dbReference type="InterPro" id="IPR029058">
    <property type="entry name" value="AB_hydrolase_fold"/>
</dbReference>
<dbReference type="HOGENOM" id="CLU_006586_16_4_5"/>
<dbReference type="Gene3D" id="3.40.50.1820">
    <property type="entry name" value="alpha/beta hydrolase"/>
    <property type="match status" value="1"/>
</dbReference>
<dbReference type="SUPFAM" id="SSF53474">
    <property type="entry name" value="alpha/beta-Hydrolases"/>
    <property type="match status" value="1"/>
</dbReference>
<dbReference type="SMR" id="Q89G82"/>
<keyword evidence="4" id="KW-0812">Transmembrane</keyword>
<evidence type="ECO:0000256" key="4">
    <source>
        <dbReference type="SAM" id="Phobius"/>
    </source>
</evidence>
<dbReference type="KEGG" id="bja:bll6463"/>
<accession>Q89G82</accession>
<name>Q89G82_BRADU</name>
<protein>
    <submittedName>
        <fullName evidence="6">Bll6463 protein</fullName>
    </submittedName>
</protein>
<dbReference type="PRINTS" id="PR00878">
    <property type="entry name" value="CHOLNESTRASE"/>
</dbReference>
<evidence type="ECO:0000259" key="5">
    <source>
        <dbReference type="Pfam" id="PF00135"/>
    </source>
</evidence>
<dbReference type="STRING" id="224911.AAV28_29875"/>
<organism evidence="6 7">
    <name type="scientific">Bradyrhizobium diazoefficiens (strain JCM 10833 / BCRC 13528 / IAM 13628 / NBRC 14792 / USDA 110)</name>
    <dbReference type="NCBI Taxonomy" id="224911"/>
    <lineage>
        <taxon>Bacteria</taxon>
        <taxon>Pseudomonadati</taxon>
        <taxon>Pseudomonadota</taxon>
        <taxon>Alphaproteobacteria</taxon>
        <taxon>Hyphomicrobiales</taxon>
        <taxon>Nitrobacteraceae</taxon>
        <taxon>Bradyrhizobium</taxon>
    </lineage>
</organism>
<proteinExistence type="inferred from homology"/>
<dbReference type="PATRIC" id="fig|224911.5.peg.6606"/>
<dbReference type="InterPro" id="IPR002018">
    <property type="entry name" value="CarbesteraseB"/>
</dbReference>
<keyword evidence="4" id="KW-0472">Membrane</keyword>
<evidence type="ECO:0000313" key="7">
    <source>
        <dbReference type="Proteomes" id="UP000002526"/>
    </source>
</evidence>
<comment type="similarity">
    <text evidence="1">Belongs to the type-B carboxylesterase/lipase family.</text>
</comment>
<dbReference type="AlphaFoldDB" id="Q89G82"/>
<evidence type="ECO:0000313" key="6">
    <source>
        <dbReference type="EMBL" id="BAC51728.1"/>
    </source>
</evidence>
<sequence>MRSLAPLSRGEVRPELASPSAVDVTFRGTSPRIEIPKMRSLLALIVVSAFLCLAGSAMAQPVGQFPFALTREGQMLGGVEGEVAFFKGLAYAAPPVGPLRWRSPEATAESSEMRTAYEYGAPCLQPSLPKASEDCLTLNVFRPFGVDGPLPVMMFIHGGAFVGGTANDPMFDGAKLAQAGLIVVTVNYRVGVLGWLTHPSLSEGGSGNYGLMDQIAALHWVHDNIAAFGGDPGNVTLFGNGAGATSIALLMLCDEVRGLFQKAILQSVPGRVRLRSRQEAEAWGLQFVATLGPDAKETNARAIGPARLLAAEKKLLAKVPLGFAPTIDGSLVREDIAAGFAAGHEGRIPLIIGSNDDETDFDSEPDIAEALASSGTAVDDLRKLYPDLAKASDLAARFYTDKVFSEPVRLLARLHAASGAPTFRYRFAYVPEARRTNPDGGHGRELQFIFGVEGVPGAGIFSRRDRELASRMRSYWINFARSGDPNGPDLPRWDAAAGGDRLLLITNDRTASGDDPFAERLDRLASESRK</sequence>
<dbReference type="InterPro" id="IPR000997">
    <property type="entry name" value="Cholinesterase"/>
</dbReference>
<dbReference type="EMBL" id="BA000040">
    <property type="protein sequence ID" value="BAC51728.1"/>
    <property type="molecule type" value="Genomic_DNA"/>
</dbReference>
<evidence type="ECO:0000256" key="3">
    <source>
        <dbReference type="SAM" id="MobiDB-lite"/>
    </source>
</evidence>
<evidence type="ECO:0000256" key="1">
    <source>
        <dbReference type="ARBA" id="ARBA00005964"/>
    </source>
</evidence>
<dbReference type="InterPro" id="IPR050309">
    <property type="entry name" value="Type-B_Carboxylest/Lipase"/>
</dbReference>
<dbReference type="MEROPS" id="S09.948"/>
<dbReference type="ESTHER" id="braja-bll6463">
    <property type="family name" value="Carb_B_Bacteria"/>
</dbReference>
<feature type="domain" description="Carboxylesterase type B" evidence="5">
    <location>
        <begin position="70"/>
        <end position="508"/>
    </location>
</feature>
<dbReference type="Proteomes" id="UP000002526">
    <property type="component" value="Chromosome"/>
</dbReference>
<evidence type="ECO:0000256" key="2">
    <source>
        <dbReference type="ARBA" id="ARBA00022801"/>
    </source>
</evidence>
<dbReference type="EnsemblBacteria" id="BAC51728">
    <property type="protein sequence ID" value="BAC51728"/>
    <property type="gene ID" value="BAC51728"/>
</dbReference>
<dbReference type="eggNOG" id="COG2272">
    <property type="taxonomic scope" value="Bacteria"/>
</dbReference>
<dbReference type="InterPro" id="IPR019819">
    <property type="entry name" value="Carboxylesterase_B_CS"/>
</dbReference>
<dbReference type="PhylomeDB" id="Q89G82"/>
<dbReference type="PANTHER" id="PTHR11559">
    <property type="entry name" value="CARBOXYLESTERASE"/>
    <property type="match status" value="1"/>
</dbReference>
<reference evidence="7" key="1">
    <citation type="journal article" date="2002" name="DNA Res.">
        <title>Complete genomic sequence of nitrogen-fixing symbiotic bacterium Bradyrhizobium japonicum USDA110.</title>
        <authorList>
            <person name="Kaneko T."/>
            <person name="Nakamura Y."/>
            <person name="Sato S."/>
            <person name="Minamisawa K."/>
            <person name="Uchiumi T."/>
            <person name="Sasamoto S."/>
            <person name="Watanabe A."/>
            <person name="Idesawa K."/>
            <person name="Iriguchi M."/>
            <person name="Kawashima K."/>
            <person name="Kohara M."/>
            <person name="Matsumoto M."/>
            <person name="Shimpo S."/>
            <person name="Tsuruoka H."/>
            <person name="Wada T."/>
            <person name="Yamada M."/>
            <person name="Tabata S."/>
        </authorList>
    </citation>
    <scope>NUCLEOTIDE SEQUENCE [LARGE SCALE GENOMIC DNA]</scope>
    <source>
        <strain evidence="7">JCM 10833 / BCRC 13528 / IAM 13628 / NBRC 14792 / USDA 110</strain>
    </source>
</reference>
<feature type="compositionally biased region" description="Basic and acidic residues" evidence="3">
    <location>
        <begin position="517"/>
        <end position="530"/>
    </location>
</feature>